<reference evidence="3" key="1">
    <citation type="submission" date="2011-05" db="EMBL/GenBank/DDBJ databases">
        <authorList>
            <person name="Richards S.R."/>
            <person name="Qu J."/>
            <person name="Jiang H."/>
            <person name="Jhangiani S.N."/>
            <person name="Agravi P."/>
            <person name="Goodspeed R."/>
            <person name="Gross S."/>
            <person name="Mandapat C."/>
            <person name="Jackson L."/>
            <person name="Mathew T."/>
            <person name="Pu L."/>
            <person name="Thornton R."/>
            <person name="Saada N."/>
            <person name="Wilczek-Boney K.B."/>
            <person name="Lee S."/>
            <person name="Kovar C."/>
            <person name="Wu Y."/>
            <person name="Scherer S.E."/>
            <person name="Worley K.C."/>
            <person name="Muzny D.M."/>
            <person name="Gibbs R."/>
        </authorList>
    </citation>
    <scope>NUCLEOTIDE SEQUENCE</scope>
    <source>
        <strain evidence="3">Brora</strain>
    </source>
</reference>
<feature type="domain" description="UBA" evidence="1">
    <location>
        <begin position="196"/>
        <end position="236"/>
    </location>
</feature>
<keyword evidence="3" id="KW-1185">Reference proteome</keyword>
<dbReference type="AlphaFoldDB" id="T1IS82"/>
<dbReference type="InterPro" id="IPR041927">
    <property type="entry name" value="UBA2_UBAC1"/>
</dbReference>
<proteinExistence type="predicted"/>
<dbReference type="SUPFAM" id="SSF46934">
    <property type="entry name" value="UBA-like"/>
    <property type="match status" value="2"/>
</dbReference>
<dbReference type="eggNOG" id="ENOG502QQQ6">
    <property type="taxonomic scope" value="Eukaryota"/>
</dbReference>
<dbReference type="HOGENOM" id="CLU_035938_0_0_1"/>
<dbReference type="SMART" id="SM00165">
    <property type="entry name" value="UBA"/>
    <property type="match status" value="2"/>
</dbReference>
<protein>
    <recommendedName>
        <fullName evidence="1">UBA domain-containing protein</fullName>
    </recommendedName>
</protein>
<dbReference type="CDD" id="cd14304">
    <property type="entry name" value="UBA2_KPC2"/>
    <property type="match status" value="1"/>
</dbReference>
<evidence type="ECO:0000259" key="1">
    <source>
        <dbReference type="PROSITE" id="PS50030"/>
    </source>
</evidence>
<reference evidence="2" key="2">
    <citation type="submission" date="2015-02" db="UniProtKB">
        <authorList>
            <consortium name="EnsemblMetazoa"/>
        </authorList>
    </citation>
    <scope>IDENTIFICATION</scope>
</reference>
<organism evidence="2 3">
    <name type="scientific">Strigamia maritima</name>
    <name type="common">European centipede</name>
    <name type="synonym">Geophilus maritimus</name>
    <dbReference type="NCBI Taxonomy" id="126957"/>
    <lineage>
        <taxon>Eukaryota</taxon>
        <taxon>Metazoa</taxon>
        <taxon>Ecdysozoa</taxon>
        <taxon>Arthropoda</taxon>
        <taxon>Myriapoda</taxon>
        <taxon>Chilopoda</taxon>
        <taxon>Pleurostigmophora</taxon>
        <taxon>Geophilomorpha</taxon>
        <taxon>Linotaeniidae</taxon>
        <taxon>Strigamia</taxon>
    </lineage>
</organism>
<evidence type="ECO:0000313" key="2">
    <source>
        <dbReference type="EnsemblMetazoa" id="SMAR003946-PA"/>
    </source>
</evidence>
<dbReference type="Pfam" id="PF23326">
    <property type="entry name" value="UBL_UBAC1"/>
    <property type="match status" value="1"/>
</dbReference>
<dbReference type="STRING" id="126957.T1IS82"/>
<dbReference type="Proteomes" id="UP000014500">
    <property type="component" value="Unassembled WGS sequence"/>
</dbReference>
<name>T1IS82_STRMM</name>
<dbReference type="PANTHER" id="PTHR46738">
    <property type="entry name" value="UBIQUITIN-ASSOCIATED DOMAIN-CONTAINING PROTEIN 1"/>
    <property type="match status" value="1"/>
</dbReference>
<dbReference type="OMA" id="XCEWLLG"/>
<dbReference type="Gene3D" id="1.10.8.10">
    <property type="entry name" value="DNA helicase RuvA subunit, C-terminal domain"/>
    <property type="match status" value="2"/>
</dbReference>
<dbReference type="EnsemblMetazoa" id="SMAR003946-RA">
    <property type="protein sequence ID" value="SMAR003946-PA"/>
    <property type="gene ID" value="SMAR003946"/>
</dbReference>
<dbReference type="PROSITE" id="PS50030">
    <property type="entry name" value="UBA"/>
    <property type="match status" value="1"/>
</dbReference>
<sequence>MFVSDTNIFNTQAIKVNVVNIDGTVCLLDVLPEFNVEKVKVMALGHFLNPIDSIKLATSYKLLAVSTNKVLINENTLIQENVKENGNIFQTELRKILISLVDASQKILCQDPEVLGLFKELHDSLFTDKKQVKDGNEIDPGVLKQLTDMGFTERKAINALRLNNGPSSKLPVEPIRLYTVAEILEAFRAHKRKTFRPNMRALVNLKEMGFGEEEVLDALRINNNNQDVACEWLLGDRHATVQDLETGLDPNGPIYKAILSNPVVQLGLNNPKTFLAFLHMLENPNTANHWLNDPDTAPLLSQIFRIYHAEKHSIPTRTASTTDT</sequence>
<accession>T1IS82</accession>
<evidence type="ECO:0000313" key="3">
    <source>
        <dbReference type="Proteomes" id="UP000014500"/>
    </source>
</evidence>
<dbReference type="Gene3D" id="1.10.260.100">
    <property type="match status" value="1"/>
</dbReference>
<dbReference type="Pfam" id="PF00627">
    <property type="entry name" value="UBA"/>
    <property type="match status" value="1"/>
</dbReference>
<dbReference type="InterPro" id="IPR057650">
    <property type="entry name" value="UBL_UBAC1"/>
</dbReference>
<dbReference type="InterPro" id="IPR009060">
    <property type="entry name" value="UBA-like_sf"/>
</dbReference>
<dbReference type="InterPro" id="IPR015940">
    <property type="entry name" value="UBA"/>
</dbReference>
<dbReference type="InterPro" id="IPR052476">
    <property type="entry name" value="UBAC1"/>
</dbReference>
<dbReference type="PANTHER" id="PTHR46738:SF1">
    <property type="entry name" value="UBIQUITIN-ASSOCIATED DOMAIN-CONTAINING PROTEIN 1"/>
    <property type="match status" value="1"/>
</dbReference>
<dbReference type="PhylomeDB" id="T1IS82"/>
<dbReference type="GO" id="GO:0000151">
    <property type="term" value="C:ubiquitin ligase complex"/>
    <property type="evidence" value="ECO:0007669"/>
    <property type="project" value="TreeGrafter"/>
</dbReference>
<dbReference type="EMBL" id="JH431426">
    <property type="status" value="NOT_ANNOTATED_CDS"/>
    <property type="molecule type" value="Genomic_DNA"/>
</dbReference>